<dbReference type="CDD" id="cd03241">
    <property type="entry name" value="ABC_RecN"/>
    <property type="match status" value="1"/>
</dbReference>
<dbReference type="InterPro" id="IPR004604">
    <property type="entry name" value="DNA_recomb/repair_RecN"/>
</dbReference>
<evidence type="ECO:0000313" key="11">
    <source>
        <dbReference type="EMBL" id="MDP9799932.1"/>
    </source>
</evidence>
<dbReference type="RefSeq" id="WP_278060065.1">
    <property type="nucleotide sequence ID" value="NZ_CP121247.1"/>
</dbReference>
<dbReference type="NCBIfam" id="TIGR00634">
    <property type="entry name" value="recN"/>
    <property type="match status" value="1"/>
</dbReference>
<dbReference type="Gene3D" id="3.40.50.300">
    <property type="entry name" value="P-loop containing nucleotide triphosphate hydrolases"/>
    <property type="match status" value="2"/>
</dbReference>
<evidence type="ECO:0000256" key="9">
    <source>
        <dbReference type="PIRNR" id="PIRNR003128"/>
    </source>
</evidence>
<gene>
    <name evidence="11" type="ORF">J2S49_000008</name>
</gene>
<organism evidence="11 12">
    <name type="scientific">Arcanobacterium wilhelmae</name>
    <dbReference type="NCBI Taxonomy" id="1803177"/>
    <lineage>
        <taxon>Bacteria</taxon>
        <taxon>Bacillati</taxon>
        <taxon>Actinomycetota</taxon>
        <taxon>Actinomycetes</taxon>
        <taxon>Actinomycetales</taxon>
        <taxon>Actinomycetaceae</taxon>
        <taxon>Arcanobacterium</taxon>
    </lineage>
</organism>
<accession>A0ABT9N898</accession>
<keyword evidence="12" id="KW-1185">Reference proteome</keyword>
<evidence type="ECO:0000256" key="7">
    <source>
        <dbReference type="ARBA" id="ARBA00023204"/>
    </source>
</evidence>
<evidence type="ECO:0000256" key="2">
    <source>
        <dbReference type="ARBA" id="ARBA00009441"/>
    </source>
</evidence>
<dbReference type="PANTHER" id="PTHR11059">
    <property type="entry name" value="DNA REPAIR PROTEIN RECN"/>
    <property type="match status" value="1"/>
</dbReference>
<evidence type="ECO:0000256" key="5">
    <source>
        <dbReference type="ARBA" id="ARBA00022763"/>
    </source>
</evidence>
<evidence type="ECO:0000256" key="3">
    <source>
        <dbReference type="ARBA" id="ARBA00021315"/>
    </source>
</evidence>
<dbReference type="PIRSF" id="PIRSF003128">
    <property type="entry name" value="RecN"/>
    <property type="match status" value="1"/>
</dbReference>
<evidence type="ECO:0000256" key="1">
    <source>
        <dbReference type="ARBA" id="ARBA00003618"/>
    </source>
</evidence>
<proteinExistence type="inferred from homology"/>
<keyword evidence="4" id="KW-0547">Nucleotide-binding</keyword>
<protein>
    <recommendedName>
        <fullName evidence="3 9">DNA repair protein RecN</fullName>
    </recommendedName>
    <alternativeName>
        <fullName evidence="8 9">Recombination protein N</fullName>
    </alternativeName>
</protein>
<name>A0ABT9N898_9ACTO</name>
<feature type="domain" description="RecF/RecN/SMC N-terminal" evidence="10">
    <location>
        <begin position="2"/>
        <end position="512"/>
    </location>
</feature>
<dbReference type="Pfam" id="PF02463">
    <property type="entry name" value="SMC_N"/>
    <property type="match status" value="1"/>
</dbReference>
<dbReference type="InterPro" id="IPR003395">
    <property type="entry name" value="RecF/RecN/SMC_N"/>
</dbReference>
<comment type="function">
    <text evidence="1 9">May be involved in recombinational repair of damaged DNA.</text>
</comment>
<dbReference type="Proteomes" id="UP001235966">
    <property type="component" value="Unassembled WGS sequence"/>
</dbReference>
<evidence type="ECO:0000256" key="4">
    <source>
        <dbReference type="ARBA" id="ARBA00022741"/>
    </source>
</evidence>
<keyword evidence="5 9" id="KW-0227">DNA damage</keyword>
<dbReference type="EMBL" id="JAUSQW010000001">
    <property type="protein sequence ID" value="MDP9799932.1"/>
    <property type="molecule type" value="Genomic_DNA"/>
</dbReference>
<evidence type="ECO:0000256" key="8">
    <source>
        <dbReference type="ARBA" id="ARBA00033408"/>
    </source>
</evidence>
<comment type="caution">
    <text evidence="11">The sequence shown here is derived from an EMBL/GenBank/DDBJ whole genome shotgun (WGS) entry which is preliminary data.</text>
</comment>
<keyword evidence="7 9" id="KW-0234">DNA repair</keyword>
<keyword evidence="6" id="KW-0067">ATP-binding</keyword>
<evidence type="ECO:0000256" key="6">
    <source>
        <dbReference type="ARBA" id="ARBA00022840"/>
    </source>
</evidence>
<dbReference type="InterPro" id="IPR027417">
    <property type="entry name" value="P-loop_NTPase"/>
</dbReference>
<dbReference type="PANTHER" id="PTHR11059:SF0">
    <property type="entry name" value="DNA REPAIR PROTEIN RECN"/>
    <property type="match status" value="1"/>
</dbReference>
<reference evidence="11 12" key="1">
    <citation type="submission" date="2023-07" db="EMBL/GenBank/DDBJ databases">
        <title>Sequencing the genomes of 1000 actinobacteria strains.</title>
        <authorList>
            <person name="Klenk H.-P."/>
        </authorList>
    </citation>
    <scope>NUCLEOTIDE SEQUENCE [LARGE SCALE GENOMIC DNA]</scope>
    <source>
        <strain evidence="11 12">DSM 102162</strain>
    </source>
</reference>
<evidence type="ECO:0000313" key="12">
    <source>
        <dbReference type="Proteomes" id="UP001235966"/>
    </source>
</evidence>
<dbReference type="SUPFAM" id="SSF52540">
    <property type="entry name" value="P-loop containing nucleoside triphosphate hydrolases"/>
    <property type="match status" value="1"/>
</dbReference>
<evidence type="ECO:0000259" key="10">
    <source>
        <dbReference type="Pfam" id="PF02463"/>
    </source>
</evidence>
<sequence>MIEKVVISNLGVIESAELELGAGMTAITGETGAGKTMALTSLALLMGQKADPARVRNGAEFAQVDGVFVAPAHSPAVTLVQEAGGTVDYEGDDAIIYVSRVVPASGRSKAYAGGKAVPASLLAQIAELLVTVHGQSDQIRLKSPAAQLASLDAFGGEELATARRSYDEAWAHARSARAQLKEFRENARASGIERLSLEALIKRVDALDPQPGEDDELRAEAIRLENVESLREAMGGAAGALENAEEGAVSRIEFARHELQRGSSDDPTLAQLAHELKSAIAVATDVGAQLRHKLSELSADPERLNKVHARRAELTRLQRDLAMSIPEVLAERDRAAQRLSALVDPQALAEKLESQYANAVSELTRVGNVLRATRERAAQELSGAVTRELRSLSMKDATFSVQITPREKPAPHGLEDCAFMLQAHRGSRQLPLATSASGGEMSRIMLALEVSLAARSHEGQRTFIFDEVDAGIGGSTAITVGERLARLGSHHQVLVVTHLAQVAAYGAAQVVVRKSSGPTVSTDVEHVTDEERVVELARMLSGQPDSETARAHAAELLAGAIVE</sequence>
<comment type="similarity">
    <text evidence="2 9">Belongs to the RecN family.</text>
</comment>